<evidence type="ECO:0000313" key="4">
    <source>
        <dbReference type="EMBL" id="CAD8463043.1"/>
    </source>
</evidence>
<dbReference type="GO" id="GO:0005634">
    <property type="term" value="C:nucleus"/>
    <property type="evidence" value="ECO:0007669"/>
    <property type="project" value="UniProtKB-SubCell"/>
</dbReference>
<evidence type="ECO:0000256" key="3">
    <source>
        <dbReference type="SAM" id="MobiDB-lite"/>
    </source>
</evidence>
<evidence type="ECO:0000256" key="2">
    <source>
        <dbReference type="ARBA" id="ARBA00023242"/>
    </source>
</evidence>
<proteinExistence type="predicted"/>
<feature type="compositionally biased region" description="Basic residues" evidence="3">
    <location>
        <begin position="181"/>
        <end position="190"/>
    </location>
</feature>
<dbReference type="PANTHER" id="PTHR13489:SF0">
    <property type="entry name" value="MINI-CHROMOSOME MAINTENANCE COMPLEX-BINDING PROTEIN"/>
    <property type="match status" value="1"/>
</dbReference>
<dbReference type="GO" id="GO:0003682">
    <property type="term" value="F:chromatin binding"/>
    <property type="evidence" value="ECO:0007669"/>
    <property type="project" value="TreeGrafter"/>
</dbReference>
<comment type="subcellular location">
    <subcellularLocation>
        <location evidence="1">Nucleus</location>
    </subcellularLocation>
</comment>
<dbReference type="GO" id="GO:0006261">
    <property type="term" value="P:DNA-templated DNA replication"/>
    <property type="evidence" value="ECO:0007669"/>
    <property type="project" value="TreeGrafter"/>
</dbReference>
<reference evidence="4" key="1">
    <citation type="submission" date="2021-01" db="EMBL/GenBank/DDBJ databases">
        <authorList>
            <person name="Corre E."/>
            <person name="Pelletier E."/>
            <person name="Niang G."/>
            <person name="Scheremetjew M."/>
            <person name="Finn R."/>
            <person name="Kale V."/>
            <person name="Holt S."/>
            <person name="Cochrane G."/>
            <person name="Meng A."/>
            <person name="Brown T."/>
            <person name="Cohen L."/>
        </authorList>
    </citation>
    <scope>NUCLEOTIDE SEQUENCE</scope>
    <source>
        <strain evidence="4">CCMP2058</strain>
    </source>
</reference>
<dbReference type="Pfam" id="PF09739">
    <property type="entry name" value="MCM_bind"/>
    <property type="match status" value="1"/>
</dbReference>
<feature type="compositionally biased region" description="Basic and acidic residues" evidence="3">
    <location>
        <begin position="158"/>
        <end position="180"/>
    </location>
</feature>
<keyword evidence="2" id="KW-0539">Nucleus</keyword>
<name>A0A7S0DS86_9EUKA</name>
<evidence type="ECO:0000256" key="1">
    <source>
        <dbReference type="ARBA" id="ARBA00004123"/>
    </source>
</evidence>
<organism evidence="4">
    <name type="scientific">Amorphochlora amoebiformis</name>
    <dbReference type="NCBI Taxonomy" id="1561963"/>
    <lineage>
        <taxon>Eukaryota</taxon>
        <taxon>Sar</taxon>
        <taxon>Rhizaria</taxon>
        <taxon>Cercozoa</taxon>
        <taxon>Chlorarachniophyceae</taxon>
        <taxon>Amorphochlora</taxon>
    </lineage>
</organism>
<protein>
    <recommendedName>
        <fullName evidence="5">Mini-chromosome maintenance complex-binding protein</fullName>
    </recommendedName>
</protein>
<sequence>MDVLIRNPLSVVRARAREIPVGKLRQSSDWGIPGFFESKLKLNEEGDALNEIPSLNVTASQNIEDKSLVRFRCMVQDILDPEFYTGIYEEVCAKTGTKVLKTAKYQDVVDIPAGCDISIGQNSITYSRLPLFCIPIPGESKWVHRALGNKMSQQIQSKDGKQRDKRKRSEVARSTPEKSHVPRITKMKRGRPGESKFEDLAPMDEVDYTSRKGSSTADPHIWNLQKGVMVKMYDTESGKFKVNDVVEFVGVFSASPLLADEDEDGAWGRFNPPSSLVPRLHVITSRKLDSGMGLVPSLDAESFIKKLNASRKPLLRTRASLLAHLKDLLGGDSVASEAMLMHLVSRVHYRRSGHIIGKFSLGISGVPPKTAMKLISFMESILPAVKPIEVTVSAMNKAAYMPVKDYNLNHLAQGELQAAAGTHIVLDETKLSEGKLLEKGIKNFSAAQQVISAQQLNFDFKYHKITFNTDTPVLILTKGKKSIFKCDCSVDIKGAESRGIREVSEASLRSFREYLLLARTLNVEIPKEITSQIQEDFVALRKANPKLPEASMHLRMGCSRLLATTFLETNLTAKRWTYTGPLFKLLR</sequence>
<feature type="region of interest" description="Disordered" evidence="3">
    <location>
        <begin position="151"/>
        <end position="202"/>
    </location>
</feature>
<gene>
    <name evidence="4" type="ORF">LAMO00422_LOCUS22003</name>
</gene>
<evidence type="ECO:0008006" key="5">
    <source>
        <dbReference type="Google" id="ProtNLM"/>
    </source>
</evidence>
<dbReference type="PANTHER" id="PTHR13489">
    <property type="entry name" value="MINI-CHROMOSOME MAINTENANCE COMPLEX-BINDING PROTEIN"/>
    <property type="match status" value="1"/>
</dbReference>
<accession>A0A7S0DS86</accession>
<dbReference type="AlphaFoldDB" id="A0A7S0DS86"/>
<dbReference type="InterPro" id="IPR019140">
    <property type="entry name" value="MCM_complex-bd"/>
</dbReference>
<dbReference type="EMBL" id="HBEM01032232">
    <property type="protein sequence ID" value="CAD8463043.1"/>
    <property type="molecule type" value="Transcribed_RNA"/>
</dbReference>